<dbReference type="AlphaFoldDB" id="A0A429ZUF7"/>
<name>A0A429ZUF7_9ENTE</name>
<feature type="transmembrane region" description="Helical" evidence="1">
    <location>
        <begin position="340"/>
        <end position="366"/>
    </location>
</feature>
<protein>
    <submittedName>
        <fullName evidence="2">Uncharacterized protein</fullName>
    </submittedName>
</protein>
<keyword evidence="1" id="KW-1133">Transmembrane helix</keyword>
<dbReference type="RefSeq" id="WP_125984614.1">
    <property type="nucleotide sequence ID" value="NZ_NGJS01000018.1"/>
</dbReference>
<evidence type="ECO:0000256" key="1">
    <source>
        <dbReference type="SAM" id="Phobius"/>
    </source>
</evidence>
<keyword evidence="3" id="KW-1185">Reference proteome</keyword>
<keyword evidence="1" id="KW-0472">Membrane</keyword>
<evidence type="ECO:0000313" key="2">
    <source>
        <dbReference type="EMBL" id="RST97324.1"/>
    </source>
</evidence>
<accession>A0A429ZUF7</accession>
<feature type="transmembrane region" description="Helical" evidence="1">
    <location>
        <begin position="391"/>
        <end position="413"/>
    </location>
</feature>
<dbReference type="EMBL" id="NGJS01000018">
    <property type="protein sequence ID" value="RST97324.1"/>
    <property type="molecule type" value="Genomic_DNA"/>
</dbReference>
<feature type="transmembrane region" description="Helical" evidence="1">
    <location>
        <begin position="113"/>
        <end position="137"/>
    </location>
</feature>
<feature type="transmembrane region" description="Helical" evidence="1">
    <location>
        <begin position="494"/>
        <end position="515"/>
    </location>
</feature>
<gene>
    <name evidence="2" type="ORF">CBF37_10060</name>
</gene>
<feature type="transmembrane region" description="Helical" evidence="1">
    <location>
        <begin position="149"/>
        <end position="175"/>
    </location>
</feature>
<feature type="transmembrane region" description="Helical" evidence="1">
    <location>
        <begin position="306"/>
        <end position="328"/>
    </location>
</feature>
<feature type="transmembrane region" description="Helical" evidence="1">
    <location>
        <begin position="187"/>
        <end position="209"/>
    </location>
</feature>
<proteinExistence type="predicted"/>
<organism evidence="2 3">
    <name type="scientific">Vagococcus vulneris</name>
    <dbReference type="NCBI Taxonomy" id="1977869"/>
    <lineage>
        <taxon>Bacteria</taxon>
        <taxon>Bacillati</taxon>
        <taxon>Bacillota</taxon>
        <taxon>Bacilli</taxon>
        <taxon>Lactobacillales</taxon>
        <taxon>Enterococcaceae</taxon>
        <taxon>Vagococcus</taxon>
    </lineage>
</organism>
<feature type="transmembrane region" description="Helical" evidence="1">
    <location>
        <begin position="239"/>
        <end position="257"/>
    </location>
</feature>
<feature type="transmembrane region" description="Helical" evidence="1">
    <location>
        <begin position="34"/>
        <end position="60"/>
    </location>
</feature>
<feature type="transmembrane region" description="Helical" evidence="1">
    <location>
        <begin position="461"/>
        <end position="488"/>
    </location>
</feature>
<comment type="caution">
    <text evidence="2">The sequence shown here is derived from an EMBL/GenBank/DDBJ whole genome shotgun (WGS) entry which is preliminary data.</text>
</comment>
<evidence type="ECO:0000313" key="3">
    <source>
        <dbReference type="Proteomes" id="UP000287857"/>
    </source>
</evidence>
<dbReference type="OrthoDB" id="2176387at2"/>
<feature type="transmembrane region" description="Helical" evidence="1">
    <location>
        <begin position="72"/>
        <end position="93"/>
    </location>
</feature>
<sequence length="524" mass="59050">MLNRQLKSLVKTNLLFVNPQVTEKARRKGKTGAAMIRSILSQYIVSGLIFIVLYGLMMIFADFTKLPGLFTYYMMLFTILGFSQAITTILNVFFESKDLSAYLPLPFKQESIFLAKIIVISLTVVPFILPILVLFLVTSIKTSLNPVLAIFLAIISFIVYVILLFAVSSIVVFGLAKTPIYKKHKKLVTTGLLFITMIAVAISFMTLSVSDSPNQIDKKVIVFFIPWHNVLANFYSTDSLVSILGIVACLVLLYVVIKKGVLPKFYDQLIDMSSTEETIKRKVKTNQKLSTLLFSYNFQLIKNPNLLLQVFSSSLLFPIIFLIAMGINGSLNMSAISSKYTVIFFLAGLVFSYLITNPMSLVALLISLDKENYEYIQATPLSKKYYLINKYTFSLLLQVVLIVIITGIAAVIMHLTWQFSLAVLFGGILGSHIFGQYYFWRDYRMFNSHWTEITQLFSRGSGTIGMMLIQLVGFLGGGLLIGISFFLITVYPSIVMQLFIFGCILLAAITSQVYYSQKYWSKMN</sequence>
<keyword evidence="1" id="KW-0812">Transmembrane</keyword>
<dbReference type="Proteomes" id="UP000287857">
    <property type="component" value="Unassembled WGS sequence"/>
</dbReference>
<feature type="transmembrane region" description="Helical" evidence="1">
    <location>
        <begin position="419"/>
        <end position="440"/>
    </location>
</feature>
<reference evidence="2 3" key="1">
    <citation type="submission" date="2017-05" db="EMBL/GenBank/DDBJ databases">
        <title>Vagococcus spp. assemblies.</title>
        <authorList>
            <person name="Gulvik C.A."/>
        </authorList>
    </citation>
    <scope>NUCLEOTIDE SEQUENCE [LARGE SCALE GENOMIC DNA]</scope>
    <source>
        <strain evidence="2 3">SS1995</strain>
    </source>
</reference>